<dbReference type="InterPro" id="IPR010982">
    <property type="entry name" value="Lambda_DNA-bd_dom_sf"/>
</dbReference>
<dbReference type="GO" id="GO:0004252">
    <property type="term" value="F:serine-type endopeptidase activity"/>
    <property type="evidence" value="ECO:0007669"/>
    <property type="project" value="InterPro"/>
</dbReference>
<dbReference type="Proteomes" id="UP000030341">
    <property type="component" value="Chromosome 2"/>
</dbReference>
<dbReference type="InterPro" id="IPR036286">
    <property type="entry name" value="LexA/Signal_pep-like_sf"/>
</dbReference>
<evidence type="ECO:0000256" key="3">
    <source>
        <dbReference type="ARBA" id="ARBA00023015"/>
    </source>
</evidence>
<evidence type="ECO:0000256" key="4">
    <source>
        <dbReference type="ARBA" id="ARBA00023125"/>
    </source>
</evidence>
<dbReference type="SUPFAM" id="SSF51306">
    <property type="entry name" value="LexA/Signal peptidase"/>
    <property type="match status" value="1"/>
</dbReference>
<dbReference type="CDD" id="cd06529">
    <property type="entry name" value="S24_LexA-like"/>
    <property type="match status" value="1"/>
</dbReference>
<dbReference type="Gene3D" id="1.10.260.40">
    <property type="entry name" value="lambda repressor-like DNA-binding domains"/>
    <property type="match status" value="1"/>
</dbReference>
<keyword evidence="4" id="KW-0238">DNA-binding</keyword>
<feature type="domain" description="HTH cro/C1-type" evidence="6">
    <location>
        <begin position="24"/>
        <end position="64"/>
    </location>
</feature>
<dbReference type="InterPro" id="IPR019756">
    <property type="entry name" value="Pept_S26A_signal_pept_1_Ser-AS"/>
</dbReference>
<evidence type="ECO:0000313" key="8">
    <source>
        <dbReference type="Proteomes" id="UP000030341"/>
    </source>
</evidence>
<dbReference type="RefSeq" id="WP_040136881.1">
    <property type="nucleotide sequence ID" value="NZ_CP009889.1"/>
</dbReference>
<dbReference type="PANTHER" id="PTHR40661">
    <property type="match status" value="1"/>
</dbReference>
<dbReference type="Pfam" id="PF01381">
    <property type="entry name" value="HTH_3"/>
    <property type="match status" value="1"/>
</dbReference>
<evidence type="ECO:0000259" key="6">
    <source>
        <dbReference type="PROSITE" id="PS50943"/>
    </source>
</evidence>
<name>A0A0A7ENL3_9GAMM</name>
<dbReference type="GO" id="GO:0016020">
    <property type="term" value="C:membrane"/>
    <property type="evidence" value="ECO:0007669"/>
    <property type="project" value="InterPro"/>
</dbReference>
<dbReference type="PANTHER" id="PTHR40661:SF3">
    <property type="entry name" value="FELS-1 PROPHAGE TRANSCRIPTIONAL REGULATOR"/>
    <property type="match status" value="1"/>
</dbReference>
<gene>
    <name evidence="7" type="ORF">OM33_16580</name>
</gene>
<evidence type="ECO:0000313" key="7">
    <source>
        <dbReference type="EMBL" id="AIY67656.1"/>
    </source>
</evidence>
<keyword evidence="5" id="KW-0804">Transcription</keyword>
<dbReference type="CDD" id="cd00093">
    <property type="entry name" value="HTH_XRE"/>
    <property type="match status" value="1"/>
</dbReference>
<dbReference type="KEGG" id="pseo:OM33_16580"/>
<dbReference type="EMBL" id="CP009889">
    <property type="protein sequence ID" value="AIY67656.1"/>
    <property type="molecule type" value="Genomic_DNA"/>
</dbReference>
<dbReference type="InterPro" id="IPR001387">
    <property type="entry name" value="Cro/C1-type_HTH"/>
</dbReference>
<dbReference type="PROSITE" id="PS00501">
    <property type="entry name" value="SPASE_I_1"/>
    <property type="match status" value="1"/>
</dbReference>
<dbReference type="GO" id="GO:0003677">
    <property type="term" value="F:DNA binding"/>
    <property type="evidence" value="ECO:0007669"/>
    <property type="project" value="UniProtKB-KW"/>
</dbReference>
<sequence>MSTAFSRRFLSLIDQITEGNKKRFAEVTGRSASTIYRLCRGGSRPSLAYLEQLSEQFSIDLNWLITGQRATDEVANNTKSEMVLAPKFDVEASAGFGQVGAGEEISDHFGFSKQWLSSQLGVHSEQLAFVSVRGDSMQPTLQHGDMILVDMSQKQAHKEDIYLVHTEDGLLTKRVKPFSGGIKVISDNPEYPSFEITHATGEQTRIVGRVVWFGRDI</sequence>
<evidence type="ECO:0000256" key="1">
    <source>
        <dbReference type="ARBA" id="ARBA00022670"/>
    </source>
</evidence>
<dbReference type="OrthoDB" id="9791537at2"/>
<keyword evidence="1" id="KW-0645">Protease</keyword>
<dbReference type="Pfam" id="PF00717">
    <property type="entry name" value="Peptidase_S24"/>
    <property type="match status" value="1"/>
</dbReference>
<dbReference type="InterPro" id="IPR039418">
    <property type="entry name" value="LexA-like"/>
</dbReference>
<dbReference type="PROSITE" id="PS50943">
    <property type="entry name" value="HTH_CROC1"/>
    <property type="match status" value="1"/>
</dbReference>
<reference evidence="7 8" key="1">
    <citation type="submission" date="2014-11" db="EMBL/GenBank/DDBJ databases">
        <title>Complete Genome Sequence of Pseudoalteromonas sp. Strain OCN003 Isolated from Kaneohe Bay, Oahu, Hawaii.</title>
        <authorList>
            <person name="Beurmann S."/>
            <person name="Videau P."/>
            <person name="Ushijima B."/>
            <person name="Smith A.M."/>
            <person name="Aeby G.S."/>
            <person name="Callahan S.M."/>
            <person name="Belcaid M."/>
        </authorList>
    </citation>
    <scope>NUCLEOTIDE SEQUENCE [LARGE SCALE GENOMIC DNA]</scope>
    <source>
        <strain evidence="7 8">OCN003</strain>
    </source>
</reference>
<keyword evidence="8" id="KW-1185">Reference proteome</keyword>
<keyword evidence="3" id="KW-0805">Transcription regulation</keyword>
<dbReference type="SUPFAM" id="SSF47413">
    <property type="entry name" value="lambda repressor-like DNA-binding domains"/>
    <property type="match status" value="1"/>
</dbReference>
<organism evidence="7 8">
    <name type="scientific">Pseudoalteromonas piratica</name>
    <dbReference type="NCBI Taxonomy" id="1348114"/>
    <lineage>
        <taxon>Bacteria</taxon>
        <taxon>Pseudomonadati</taxon>
        <taxon>Pseudomonadota</taxon>
        <taxon>Gammaproteobacteria</taxon>
        <taxon>Alteromonadales</taxon>
        <taxon>Pseudoalteromonadaceae</taxon>
        <taxon>Pseudoalteromonas</taxon>
    </lineage>
</organism>
<dbReference type="STRING" id="1348114.OM33_16580"/>
<dbReference type="InterPro" id="IPR015927">
    <property type="entry name" value="Peptidase_S24_S26A/B/C"/>
</dbReference>
<keyword evidence="2" id="KW-0378">Hydrolase</keyword>
<evidence type="ECO:0000256" key="5">
    <source>
        <dbReference type="ARBA" id="ARBA00023163"/>
    </source>
</evidence>
<proteinExistence type="predicted"/>
<dbReference type="GO" id="GO:0006508">
    <property type="term" value="P:proteolysis"/>
    <property type="evidence" value="ECO:0007669"/>
    <property type="project" value="UniProtKB-KW"/>
</dbReference>
<dbReference type="AlphaFoldDB" id="A0A0A7ENL3"/>
<dbReference type="HOGENOM" id="CLU_066192_1_2_6"/>
<accession>A0A0A7ENL3</accession>
<dbReference type="Gene3D" id="2.10.109.10">
    <property type="entry name" value="Umud Fragment, subunit A"/>
    <property type="match status" value="1"/>
</dbReference>
<evidence type="ECO:0000256" key="2">
    <source>
        <dbReference type="ARBA" id="ARBA00022801"/>
    </source>
</evidence>
<dbReference type="eggNOG" id="COG2932">
    <property type="taxonomic scope" value="Bacteria"/>
</dbReference>
<protein>
    <submittedName>
        <fullName evidence="7">Repressor</fullName>
    </submittedName>
</protein>